<evidence type="ECO:0000256" key="6">
    <source>
        <dbReference type="ARBA" id="ARBA00023065"/>
    </source>
</evidence>
<dbReference type="SUPFAM" id="SSF52402">
    <property type="entry name" value="Adenine nucleotide alpha hydrolases-like"/>
    <property type="match status" value="1"/>
</dbReference>
<dbReference type="Pfam" id="PF02254">
    <property type="entry name" value="TrkA_N"/>
    <property type="match status" value="1"/>
</dbReference>
<reference evidence="10" key="2">
    <citation type="submission" date="2011-02" db="EMBL/GenBank/DDBJ databases">
        <title>The complete genome of Desulfurobacterium thermolithotrophum DSM 11699.</title>
        <authorList>
            <consortium name="US DOE Joint Genome Institute (JGI-PGF)"/>
            <person name="Lucas S."/>
            <person name="Copeland A."/>
            <person name="Lapidus A."/>
            <person name="Bruce D."/>
            <person name="Goodwin L."/>
            <person name="Pitluck S."/>
            <person name="Kyrpides N."/>
            <person name="Mavromatis K."/>
            <person name="Pagani I."/>
            <person name="Ivanova N."/>
            <person name="Mikhailova N."/>
            <person name="Daligault H."/>
            <person name="Detter J.C."/>
            <person name="Tapia R."/>
            <person name="Han C."/>
            <person name="Land M."/>
            <person name="Hauser L."/>
            <person name="Markowitz V."/>
            <person name="Cheng J.-F."/>
            <person name="Hugenholtz P."/>
            <person name="Woyke T."/>
            <person name="Wu D."/>
            <person name="Spring S."/>
            <person name="Brambilla E."/>
            <person name="Klenk H.-P."/>
            <person name="Eisen J.A."/>
        </authorList>
    </citation>
    <scope>NUCLEOTIDE SEQUENCE [LARGE SCALE GENOMIC DNA]</scope>
    <source>
        <strain evidence="10">DSM 11699 / BSA</strain>
    </source>
</reference>
<dbReference type="eggNOG" id="COG0569">
    <property type="taxonomic scope" value="Bacteria"/>
</dbReference>
<dbReference type="OrthoDB" id="9775180at2"/>
<name>F0S364_DESTD</name>
<evidence type="ECO:0000256" key="5">
    <source>
        <dbReference type="ARBA" id="ARBA00023027"/>
    </source>
</evidence>
<feature type="domain" description="RCK C-terminal" evidence="8">
    <location>
        <begin position="139"/>
        <end position="219"/>
    </location>
</feature>
<gene>
    <name evidence="9" type="ordered locus">Dester_0635</name>
</gene>
<dbReference type="PROSITE" id="PS51201">
    <property type="entry name" value="RCK_N"/>
    <property type="match status" value="1"/>
</dbReference>
<protein>
    <recommendedName>
        <fullName evidence="1">Trk system potassium uptake protein TrkA</fullName>
    </recommendedName>
</protein>
<dbReference type="EMBL" id="CP002543">
    <property type="protein sequence ID" value="ADY73286.1"/>
    <property type="molecule type" value="Genomic_DNA"/>
</dbReference>
<dbReference type="InterPro" id="IPR003148">
    <property type="entry name" value="RCK_N"/>
</dbReference>
<dbReference type="Gene3D" id="3.40.50.720">
    <property type="entry name" value="NAD(P)-binding Rossmann-like Domain"/>
    <property type="match status" value="1"/>
</dbReference>
<dbReference type="GO" id="GO:0015079">
    <property type="term" value="F:potassium ion transmembrane transporter activity"/>
    <property type="evidence" value="ECO:0007669"/>
    <property type="project" value="InterPro"/>
</dbReference>
<dbReference type="PANTHER" id="PTHR43833">
    <property type="entry name" value="POTASSIUM CHANNEL PROTEIN 2-RELATED-RELATED"/>
    <property type="match status" value="1"/>
</dbReference>
<dbReference type="SUPFAM" id="SSF51735">
    <property type="entry name" value="NAD(P)-binding Rossmann-fold domains"/>
    <property type="match status" value="1"/>
</dbReference>
<dbReference type="Pfam" id="PF02080">
    <property type="entry name" value="TrkA_C"/>
    <property type="match status" value="1"/>
</dbReference>
<feature type="domain" description="RCK N-terminal" evidence="7">
    <location>
        <begin position="1"/>
        <end position="124"/>
    </location>
</feature>
<reference evidence="9 10" key="1">
    <citation type="journal article" date="2011" name="Stand. Genomic Sci.">
        <title>Complete genome sequence of the thermophilic sulfur-reducer Desulfurobacterium thermolithotrophum type strain (BSA(T)) from a deep-sea hydrothermal vent.</title>
        <authorList>
            <person name="Goker M."/>
            <person name="Daligault H."/>
            <person name="Mwirichia R."/>
            <person name="Lapidus A."/>
            <person name="Lucas S."/>
            <person name="Deshpande S."/>
            <person name="Pagani I."/>
            <person name="Tapia R."/>
            <person name="Cheng J.F."/>
            <person name="Goodwin L."/>
            <person name="Pitluck S."/>
            <person name="Liolios K."/>
            <person name="Ivanova N."/>
            <person name="Mavromatis K."/>
            <person name="Mikhailova N."/>
            <person name="Pati A."/>
            <person name="Chen A."/>
            <person name="Palaniappan K."/>
            <person name="Han C."/>
            <person name="Land M."/>
            <person name="Hauser L."/>
            <person name="Pan C."/>
            <person name="Brambilla E.M."/>
            <person name="Rohde M."/>
            <person name="Spring S."/>
            <person name="Sikorski J."/>
            <person name="Wirth R."/>
            <person name="Detter J.C."/>
            <person name="Woyke T."/>
            <person name="Bristow J."/>
            <person name="Eisen J.A."/>
            <person name="Markowitz V."/>
            <person name="Hugenholtz P."/>
            <person name="Kyrpides N.C."/>
            <person name="Klenk H.P."/>
        </authorList>
    </citation>
    <scope>NUCLEOTIDE SEQUENCE [LARGE SCALE GENOMIC DNA]</scope>
    <source>
        <strain evidence="10">DSM 11699 / BSA</strain>
    </source>
</reference>
<dbReference type="InterPro" id="IPR050721">
    <property type="entry name" value="Trk_Ktr_HKT_K-transport"/>
</dbReference>
<dbReference type="InParanoid" id="F0S364"/>
<dbReference type="Proteomes" id="UP000007102">
    <property type="component" value="Chromosome"/>
</dbReference>
<evidence type="ECO:0000313" key="10">
    <source>
        <dbReference type="Proteomes" id="UP000007102"/>
    </source>
</evidence>
<dbReference type="InterPro" id="IPR036721">
    <property type="entry name" value="RCK_C_sf"/>
</dbReference>
<accession>F0S364</accession>
<evidence type="ECO:0000259" key="7">
    <source>
        <dbReference type="PROSITE" id="PS51201"/>
    </source>
</evidence>
<evidence type="ECO:0000256" key="4">
    <source>
        <dbReference type="ARBA" id="ARBA00022958"/>
    </source>
</evidence>
<dbReference type="Gene3D" id="3.30.70.1450">
    <property type="entry name" value="Regulator of K+ conductance, C-terminal domain"/>
    <property type="match status" value="1"/>
</dbReference>
<keyword evidence="3" id="KW-0633">Potassium transport</keyword>
<keyword evidence="6" id="KW-0406">Ion transport</keyword>
<keyword evidence="10" id="KW-1185">Reference proteome</keyword>
<evidence type="ECO:0000259" key="8">
    <source>
        <dbReference type="PROSITE" id="PS51202"/>
    </source>
</evidence>
<evidence type="ECO:0000256" key="1">
    <source>
        <dbReference type="ARBA" id="ARBA00017378"/>
    </source>
</evidence>
<dbReference type="InterPro" id="IPR006037">
    <property type="entry name" value="RCK_C"/>
</dbReference>
<dbReference type="SUPFAM" id="SSF116726">
    <property type="entry name" value="TrkA C-terminal domain-like"/>
    <property type="match status" value="1"/>
</dbReference>
<dbReference type="InterPro" id="IPR036291">
    <property type="entry name" value="NAD(P)-bd_dom_sf"/>
</dbReference>
<dbReference type="KEGG" id="dte:Dester_0635"/>
<dbReference type="GO" id="GO:0005886">
    <property type="term" value="C:plasma membrane"/>
    <property type="evidence" value="ECO:0007669"/>
    <property type="project" value="InterPro"/>
</dbReference>
<keyword evidence="4" id="KW-0630">Potassium</keyword>
<dbReference type="eggNOG" id="COG0589">
    <property type="taxonomic scope" value="Bacteria"/>
</dbReference>
<dbReference type="HOGENOM" id="CLU_044839_0_0_0"/>
<dbReference type="PROSITE" id="PS51202">
    <property type="entry name" value="RCK_C"/>
    <property type="match status" value="1"/>
</dbReference>
<dbReference type="PRINTS" id="PR00335">
    <property type="entry name" value="KUPTAKETRKA"/>
</dbReference>
<dbReference type="CDD" id="cd00293">
    <property type="entry name" value="USP-like"/>
    <property type="match status" value="1"/>
</dbReference>
<keyword evidence="5" id="KW-0520">NAD</keyword>
<keyword evidence="2" id="KW-0813">Transport</keyword>
<organism evidence="9 10">
    <name type="scientific">Desulfurobacterium thermolithotrophum (strain DSM 11699 / BSA)</name>
    <dbReference type="NCBI Taxonomy" id="868864"/>
    <lineage>
        <taxon>Bacteria</taxon>
        <taxon>Pseudomonadati</taxon>
        <taxon>Aquificota</taxon>
        <taxon>Aquificia</taxon>
        <taxon>Desulfurobacteriales</taxon>
        <taxon>Desulfurobacteriaceae</taxon>
        <taxon>Desulfurobacterium</taxon>
    </lineage>
</organism>
<dbReference type="AlphaFoldDB" id="F0S364"/>
<evidence type="ECO:0000256" key="3">
    <source>
        <dbReference type="ARBA" id="ARBA00022538"/>
    </source>
</evidence>
<evidence type="ECO:0000256" key="2">
    <source>
        <dbReference type="ARBA" id="ARBA00022448"/>
    </source>
</evidence>
<evidence type="ECO:0000313" key="9">
    <source>
        <dbReference type="EMBL" id="ADY73286.1"/>
    </source>
</evidence>
<dbReference type="STRING" id="868864.Dester_0635"/>
<sequence length="469" mass="52615">MKLVIVGAGEVGRELIKRLKRDWFITVIDEDAEKLQKIVDLLDTESMNKVVLLQGDGTSKLMLKRAGIEDAKVFAACTGDDEVNIEACKLAKEFDVPSVFAVSNSTENDELYEREDINYVDKAVATASLLERQIKSGIVTPTNIGLGQGEIVEVTVMPTSIIAGYPVGKFSSRRWKIVAIFRGSKLIIPQRNTIVKPGDKVLIVGDPKVLKYIAGLIRSGEPQFPLQFGTEELIFLPERDQNVLKDARFFFENTKLLKVSIYTCFKATSDLKNMFSSNEKKVVDLKELKLCEKEFLEEVVKDENFGLIVMSNKYKEFPLYFGIKTFPILVAEETLSPVMIAKGTTPVNKILVPVSGSFSSFRALEVGIELSILLDAKLTALYVRLNNSDEKVNYLKDKIVKFSSMYKISIDFLVRTGNPVNEFAKISKNYDLSIVGARKGRKTNWFNPYPPYHMIHRSNCSSILVCVGE</sequence>
<dbReference type="Gene3D" id="3.40.50.12370">
    <property type="match status" value="1"/>
</dbReference>
<proteinExistence type="predicted"/>
<dbReference type="InterPro" id="IPR006036">
    <property type="entry name" value="K_uptake_TrkA"/>
</dbReference>
<dbReference type="PANTHER" id="PTHR43833:SF5">
    <property type="entry name" value="TRK SYSTEM POTASSIUM UPTAKE PROTEIN TRKA"/>
    <property type="match status" value="1"/>
</dbReference>
<dbReference type="RefSeq" id="WP_013638243.1">
    <property type="nucleotide sequence ID" value="NC_015185.1"/>
</dbReference>